<name>A0AAU7LZN0_9BURK</name>
<proteinExistence type="predicted"/>
<keyword evidence="1" id="KW-0472">Membrane</keyword>
<reference evidence="2" key="1">
    <citation type="submission" date="2024-05" db="EMBL/GenBank/DDBJ databases">
        <authorList>
            <person name="Bunk B."/>
            <person name="Swiderski J."/>
            <person name="Sproer C."/>
            <person name="Thiel V."/>
        </authorList>
    </citation>
    <scope>NUCLEOTIDE SEQUENCE</scope>
    <source>
        <strain evidence="2">DSM 17735</strain>
        <plasmid evidence="2">p1</plasmid>
    </source>
</reference>
<accession>A0AAU7LZN0</accession>
<dbReference type="InterPro" id="IPR024651">
    <property type="entry name" value="FAD-SLDH_ssu"/>
</dbReference>
<protein>
    <submittedName>
        <fullName evidence="2">Sugar dehydrogenase complex small subunit</fullName>
    </submittedName>
</protein>
<dbReference type="EMBL" id="CP157676">
    <property type="protein sequence ID" value="XBP72418.1"/>
    <property type="molecule type" value="Genomic_DNA"/>
</dbReference>
<dbReference type="RefSeq" id="WP_349281973.1">
    <property type="nucleotide sequence ID" value="NZ_CBCSCU010000034.1"/>
</dbReference>
<dbReference type="AlphaFoldDB" id="A0AAU7LZN0"/>
<dbReference type="Pfam" id="PF12318">
    <property type="entry name" value="FAD-SLDH"/>
    <property type="match status" value="1"/>
</dbReference>
<evidence type="ECO:0000256" key="1">
    <source>
        <dbReference type="SAM" id="Phobius"/>
    </source>
</evidence>
<organism evidence="2">
    <name type="scientific">Polaromonas hydrogenivorans</name>
    <dbReference type="NCBI Taxonomy" id="335476"/>
    <lineage>
        <taxon>Bacteria</taxon>
        <taxon>Pseudomonadati</taxon>
        <taxon>Pseudomonadota</taxon>
        <taxon>Betaproteobacteria</taxon>
        <taxon>Burkholderiales</taxon>
        <taxon>Comamonadaceae</taxon>
        <taxon>Polaromonas</taxon>
    </lineage>
</organism>
<geneLocation type="plasmid" evidence="2">
    <name>p1</name>
</geneLocation>
<gene>
    <name evidence="2" type="ORF">ABLV49_22100</name>
</gene>
<keyword evidence="1" id="KW-1133">Transmembrane helix</keyword>
<keyword evidence="2" id="KW-0614">Plasmid</keyword>
<sequence>MKHSLCPLPHGPAPRDPRRRIVLAGLLGAYAASLIPWALGQPVANAEQGAFLGVSAILAGRQTLDTTQAKRLYDALVANDAGFAAAAQALLTLINERKIDPADLHKVLTDEKSALAIVAQDIARAWFMGIVGSGEKSRALAYEDALNAQIVQDFLKPPTYAYGAYGSWAKQPTQGNPHG</sequence>
<keyword evidence="1" id="KW-0812">Transmembrane</keyword>
<evidence type="ECO:0000313" key="2">
    <source>
        <dbReference type="EMBL" id="XBP72418.1"/>
    </source>
</evidence>
<feature type="transmembrane region" description="Helical" evidence="1">
    <location>
        <begin position="21"/>
        <end position="39"/>
    </location>
</feature>